<proteinExistence type="predicted"/>
<gene>
    <name evidence="3" type="ORF">SAMN05444484_107128</name>
</gene>
<dbReference type="EMBL" id="FRBT01000007">
    <property type="protein sequence ID" value="SHM58715.1"/>
    <property type="molecule type" value="Genomic_DNA"/>
</dbReference>
<dbReference type="STRING" id="946677.SAMN05444484_107128"/>
<evidence type="ECO:0008006" key="5">
    <source>
        <dbReference type="Google" id="ProtNLM"/>
    </source>
</evidence>
<name>A0A1M7K0H6_9FLAO</name>
<feature type="signal peptide" evidence="2">
    <location>
        <begin position="1"/>
        <end position="22"/>
    </location>
</feature>
<evidence type="ECO:0000313" key="4">
    <source>
        <dbReference type="Proteomes" id="UP000184028"/>
    </source>
</evidence>
<dbReference type="OrthoDB" id="1360972at2"/>
<reference evidence="4" key="1">
    <citation type="submission" date="2016-11" db="EMBL/GenBank/DDBJ databases">
        <authorList>
            <person name="Varghese N."/>
            <person name="Submissions S."/>
        </authorList>
    </citation>
    <scope>NUCLEOTIDE SEQUENCE [LARGE SCALE GENOMIC DNA]</scope>
    <source>
        <strain evidence="4">DSM 24724</strain>
    </source>
</reference>
<keyword evidence="4" id="KW-1185">Reference proteome</keyword>
<dbReference type="RefSeq" id="WP_068844533.1">
    <property type="nucleotide sequence ID" value="NZ_FRBT01000007.1"/>
</dbReference>
<keyword evidence="2" id="KW-0732">Signal</keyword>
<evidence type="ECO:0000256" key="1">
    <source>
        <dbReference type="SAM" id="MobiDB-lite"/>
    </source>
</evidence>
<dbReference type="Proteomes" id="UP000184028">
    <property type="component" value="Unassembled WGS sequence"/>
</dbReference>
<evidence type="ECO:0000256" key="2">
    <source>
        <dbReference type="SAM" id="SignalP"/>
    </source>
</evidence>
<dbReference type="AlphaFoldDB" id="A0A1M7K0H6"/>
<sequence length="193" mass="21139">MKPIQSLFLLVFTIFCFNSVSAQYGNGYNNGYGGGGYGGGYGNGGYGRGGGMGMDRSMMGGPQGNTSKPKEIPVEETAAKIVEQMKPEVNLDELQAIAITNVLADSLKEQGILLKNEGSSQDQKIEQIKALRESTTKKITAFLNPDQVTKYTSFMENFKEIKKPSKSKKKKDSKDSKDVKEVKEDTETTKIQE</sequence>
<accession>A0A1M7K0H6</accession>
<protein>
    <recommendedName>
        <fullName evidence="5">Protein refolding chaperone Spy/CpxP family</fullName>
    </recommendedName>
</protein>
<feature type="region of interest" description="Disordered" evidence="1">
    <location>
        <begin position="162"/>
        <end position="193"/>
    </location>
</feature>
<organism evidence="3 4">
    <name type="scientific">Flavobacterium chilense</name>
    <dbReference type="NCBI Taxonomy" id="946677"/>
    <lineage>
        <taxon>Bacteria</taxon>
        <taxon>Pseudomonadati</taxon>
        <taxon>Bacteroidota</taxon>
        <taxon>Flavobacteriia</taxon>
        <taxon>Flavobacteriales</taxon>
        <taxon>Flavobacteriaceae</taxon>
        <taxon>Flavobacterium</taxon>
    </lineage>
</organism>
<feature type="chain" id="PRO_5009927405" description="Protein refolding chaperone Spy/CpxP family" evidence="2">
    <location>
        <begin position="23"/>
        <end position="193"/>
    </location>
</feature>
<feature type="compositionally biased region" description="Basic and acidic residues" evidence="1">
    <location>
        <begin position="172"/>
        <end position="193"/>
    </location>
</feature>
<evidence type="ECO:0000313" key="3">
    <source>
        <dbReference type="EMBL" id="SHM58715.1"/>
    </source>
</evidence>